<keyword evidence="2" id="KW-1185">Reference proteome</keyword>
<dbReference type="RefSeq" id="WP_093112717.1">
    <property type="nucleotide sequence ID" value="NZ_FNGG01000002.1"/>
</dbReference>
<sequence>MEFFKIVDLQTSEVKLQECLSLENLDTYSSDLFPLQKVEKDRVQIGGIWGEFTLMHQSISGGVRFALKECPNALAWTVTTGFPPKEKKVVIHLTVNRKEREPEFIEEIREFMEDLSEGILKALMERESALTS</sequence>
<evidence type="ECO:0000313" key="2">
    <source>
        <dbReference type="Proteomes" id="UP000199448"/>
    </source>
</evidence>
<dbReference type="OrthoDB" id="1443063at2"/>
<name>A0A1H5LS08_9FLAO</name>
<protein>
    <recommendedName>
        <fullName evidence="3">SRPBCC family protein</fullName>
    </recommendedName>
</protein>
<dbReference type="EMBL" id="FNUG01000002">
    <property type="protein sequence ID" value="SEE79826.1"/>
    <property type="molecule type" value="Genomic_DNA"/>
</dbReference>
<dbReference type="Proteomes" id="UP000199448">
    <property type="component" value="Unassembled WGS sequence"/>
</dbReference>
<dbReference type="STRING" id="390640.SAMN04488034_102397"/>
<reference evidence="1 2" key="1">
    <citation type="submission" date="2016-10" db="EMBL/GenBank/DDBJ databases">
        <authorList>
            <person name="de Groot N.N."/>
        </authorList>
    </citation>
    <scope>NUCLEOTIDE SEQUENCE [LARGE SCALE GENOMIC DNA]</scope>
    <source>
        <strain evidence="1 2">DSM 23553</strain>
    </source>
</reference>
<evidence type="ECO:0008006" key="3">
    <source>
        <dbReference type="Google" id="ProtNLM"/>
    </source>
</evidence>
<accession>A0A1H5LS08</accession>
<evidence type="ECO:0000313" key="1">
    <source>
        <dbReference type="EMBL" id="SEE79826.1"/>
    </source>
</evidence>
<dbReference type="AlphaFoldDB" id="A0A1H5LS08"/>
<gene>
    <name evidence="1" type="ORF">SAMN04488034_102397</name>
</gene>
<proteinExistence type="predicted"/>
<organism evidence="1 2">
    <name type="scientific">Salinimicrobium catena</name>
    <dbReference type="NCBI Taxonomy" id="390640"/>
    <lineage>
        <taxon>Bacteria</taxon>
        <taxon>Pseudomonadati</taxon>
        <taxon>Bacteroidota</taxon>
        <taxon>Flavobacteriia</taxon>
        <taxon>Flavobacteriales</taxon>
        <taxon>Flavobacteriaceae</taxon>
        <taxon>Salinimicrobium</taxon>
    </lineage>
</organism>